<dbReference type="Pfam" id="PF12706">
    <property type="entry name" value="Lactamase_B_2"/>
    <property type="match status" value="1"/>
</dbReference>
<evidence type="ECO:0000313" key="2">
    <source>
        <dbReference type="EMBL" id="CAB4614656.1"/>
    </source>
</evidence>
<proteinExistence type="predicted"/>
<dbReference type="SUPFAM" id="SSF56281">
    <property type="entry name" value="Metallo-hydrolase/oxidoreductase"/>
    <property type="match status" value="1"/>
</dbReference>
<dbReference type="InterPro" id="IPR001279">
    <property type="entry name" value="Metallo-B-lactamas"/>
</dbReference>
<dbReference type="Gene3D" id="3.60.15.10">
    <property type="entry name" value="Ribonuclease Z/Hydroxyacylglutathione hydrolase-like"/>
    <property type="match status" value="1"/>
</dbReference>
<protein>
    <submittedName>
        <fullName evidence="2">Unannotated protein</fullName>
    </submittedName>
</protein>
<feature type="domain" description="Metallo-beta-lactamase" evidence="1">
    <location>
        <begin position="64"/>
        <end position="237"/>
    </location>
</feature>
<dbReference type="EMBL" id="CAEZUO010000087">
    <property type="protein sequence ID" value="CAB4614656.1"/>
    <property type="molecule type" value="Genomic_DNA"/>
</dbReference>
<evidence type="ECO:0000313" key="3">
    <source>
        <dbReference type="EMBL" id="CAB4945406.1"/>
    </source>
</evidence>
<sequence>MEITFYGVRGSTPCAGESTSRYGGNTASVVLRSRDAEPILLDLGTGLRYFGADQGAGAQLNAHALVTHLHWDHVQGLPFCQPLLVAGSTLSVYGPDHDGVAFADAFDDLMRPPFFPVTRQDLPGEVSFFTLTEGVHEIAGAKVTALEVPHTDTTFGYRVERDGFSLAYVSDHQQPSDGVSVEPSVLELCRGVDVLIHDAQYTPEEFACKPTWGHCTVDYAVRVAASAEVGQLVLFHHDPSHDDETLDQLLVGARETGRTMGVDSIVSAFEGLSITLA</sequence>
<dbReference type="PANTHER" id="PTHR42663:SF4">
    <property type="entry name" value="SLL1036 PROTEIN"/>
    <property type="match status" value="1"/>
</dbReference>
<reference evidence="2" key="1">
    <citation type="submission" date="2020-05" db="EMBL/GenBank/DDBJ databases">
        <authorList>
            <person name="Chiriac C."/>
            <person name="Salcher M."/>
            <person name="Ghai R."/>
            <person name="Kavagutti S V."/>
        </authorList>
    </citation>
    <scope>NUCLEOTIDE SEQUENCE</scope>
</reference>
<accession>A0A6J6HNZ2</accession>
<gene>
    <name evidence="2" type="ORF">UFOPK1827_01520</name>
    <name evidence="3" type="ORF">UFOPK3708_01690</name>
</gene>
<dbReference type="InterPro" id="IPR036866">
    <property type="entry name" value="RibonucZ/Hydroxyglut_hydro"/>
</dbReference>
<dbReference type="CDD" id="cd07715">
    <property type="entry name" value="TaR3-like_MBL-fold"/>
    <property type="match status" value="1"/>
</dbReference>
<dbReference type="AlphaFoldDB" id="A0A6J6HNZ2"/>
<organism evidence="2">
    <name type="scientific">freshwater metagenome</name>
    <dbReference type="NCBI Taxonomy" id="449393"/>
    <lineage>
        <taxon>unclassified sequences</taxon>
        <taxon>metagenomes</taxon>
        <taxon>ecological metagenomes</taxon>
    </lineage>
</organism>
<dbReference type="PANTHER" id="PTHR42663">
    <property type="entry name" value="HYDROLASE C777.06C-RELATED-RELATED"/>
    <property type="match status" value="1"/>
</dbReference>
<evidence type="ECO:0000259" key="1">
    <source>
        <dbReference type="Pfam" id="PF12706"/>
    </source>
</evidence>
<dbReference type="EMBL" id="CAFBNA010000144">
    <property type="protein sequence ID" value="CAB4945406.1"/>
    <property type="molecule type" value="Genomic_DNA"/>
</dbReference>
<name>A0A6J6HNZ2_9ZZZZ</name>